<feature type="domain" description="Phage capsid-like C-terminal" evidence="4">
    <location>
        <begin position="167"/>
        <end position="424"/>
    </location>
</feature>
<feature type="coiled-coil region" evidence="2">
    <location>
        <begin position="77"/>
        <end position="107"/>
    </location>
</feature>
<keyword evidence="6" id="KW-1185">Reference proteome</keyword>
<dbReference type="Proteomes" id="UP000018419">
    <property type="component" value="Unassembled WGS sequence"/>
</dbReference>
<keyword evidence="3" id="KW-0732">Signal</keyword>
<evidence type="ECO:0000259" key="4">
    <source>
        <dbReference type="Pfam" id="PF05065"/>
    </source>
</evidence>
<comment type="caution">
    <text evidence="5">The sequence shown here is derived from an EMBL/GenBank/DDBJ whole genome shotgun (WGS) entry which is preliminary data.</text>
</comment>
<sequence>MKALSKTAVALAMGAMATQTAQPLSPFMGLNARDRQTAEDYNRACADLKTRMATLDGLITRYNEALGRLEGVPEDLKTELETRAKENKKLASEIEELQQKLINGVQQRGADPHTVASLLIRNKEVADQANAICRARGKFSLDGVQARNIVTLAGMGATASLAQNDLSRTVERPMTILDWISFIPITAELVPLLQESAYDIMAELTPEGTEKKESNLTFEVVDLKAGTVAHWIVISLQTMADMPTLASYIEGRLAYGVRLKLEAYIVAGDGVSGGTAKSFSGLLEAGNHETVTAEADDTAVDVISRAKYKAGSTGLLPEAVILNPEDWGKIERLKGDDGHYIFGSPGAAVQPVLWGLPVVLSAAMTLGKYWVGNISLGIAGFIREDVAVELSTEDKDNFRKNLGTLRAEMRACCGVQIPDACVAGDLPADPIVP</sequence>
<evidence type="ECO:0000256" key="2">
    <source>
        <dbReference type="SAM" id="Coils"/>
    </source>
</evidence>
<comment type="subcellular location">
    <subcellularLocation>
        <location evidence="1">Virion</location>
    </subcellularLocation>
</comment>
<gene>
    <name evidence="5" type="ORF">ACIRA0001_0090</name>
</gene>
<evidence type="ECO:0000256" key="1">
    <source>
        <dbReference type="ARBA" id="ARBA00004328"/>
    </source>
</evidence>
<feature type="chain" id="PRO_5047005528" evidence="3">
    <location>
        <begin position="22"/>
        <end position="433"/>
    </location>
</feature>
<accession>A0ABM9YKC6</accession>
<evidence type="ECO:0000256" key="3">
    <source>
        <dbReference type="SAM" id="SignalP"/>
    </source>
</evidence>
<dbReference type="Pfam" id="PF05065">
    <property type="entry name" value="Phage_capsid"/>
    <property type="match status" value="1"/>
</dbReference>
<dbReference type="Gene3D" id="3.30.2320.10">
    <property type="entry name" value="hypothetical protein PF0899 domain"/>
    <property type="match status" value="1"/>
</dbReference>
<reference evidence="5 6" key="1">
    <citation type="submission" date="2009-07" db="EMBL/GenBank/DDBJ databases">
        <authorList>
            <person name="Madupu R."/>
            <person name="Durkin A.S."/>
            <person name="Torralba M."/>
            <person name="Methe B."/>
            <person name="Sutton G.G."/>
            <person name="Strausberg R.L."/>
            <person name="Nelson K.E."/>
        </authorList>
    </citation>
    <scope>NUCLEOTIDE SEQUENCE [LARGE SCALE GENOMIC DNA]</scope>
    <source>
        <strain evidence="5 6">SK82</strain>
    </source>
</reference>
<evidence type="ECO:0000313" key="6">
    <source>
        <dbReference type="Proteomes" id="UP000018419"/>
    </source>
</evidence>
<feature type="signal peptide" evidence="3">
    <location>
        <begin position="1"/>
        <end position="21"/>
    </location>
</feature>
<name>A0ABM9YKC6_ACIRA</name>
<proteinExistence type="predicted"/>
<dbReference type="InterPro" id="IPR024455">
    <property type="entry name" value="Phage_capsid"/>
</dbReference>
<dbReference type="RefSeq" id="WP_005016296.1">
    <property type="nucleotide sequence ID" value="NZ_ACVR01000072.1"/>
</dbReference>
<dbReference type="SUPFAM" id="SSF56563">
    <property type="entry name" value="Major capsid protein gp5"/>
    <property type="match status" value="1"/>
</dbReference>
<dbReference type="NCBIfam" id="TIGR01554">
    <property type="entry name" value="major_cap_HK97"/>
    <property type="match status" value="1"/>
</dbReference>
<dbReference type="Gene3D" id="3.30.2400.10">
    <property type="entry name" value="Major capsid protein gp5"/>
    <property type="match status" value="1"/>
</dbReference>
<dbReference type="InterPro" id="IPR054612">
    <property type="entry name" value="Phage_capsid-like_C"/>
</dbReference>
<organism evidence="5 6">
    <name type="scientific">Acinetobacter radioresistens SK82</name>
    <dbReference type="NCBI Taxonomy" id="596318"/>
    <lineage>
        <taxon>Bacteria</taxon>
        <taxon>Pseudomonadati</taxon>
        <taxon>Pseudomonadota</taxon>
        <taxon>Gammaproteobacteria</taxon>
        <taxon>Moraxellales</taxon>
        <taxon>Moraxellaceae</taxon>
        <taxon>Acinetobacter</taxon>
    </lineage>
</organism>
<protein>
    <submittedName>
        <fullName evidence="5">Major capsid family protein</fullName>
    </submittedName>
</protein>
<evidence type="ECO:0000313" key="5">
    <source>
        <dbReference type="EMBL" id="EET81309.1"/>
    </source>
</evidence>
<dbReference type="EMBL" id="ACVR01000072">
    <property type="protein sequence ID" value="EET81309.1"/>
    <property type="molecule type" value="Genomic_DNA"/>
</dbReference>
<keyword evidence="2" id="KW-0175">Coiled coil</keyword>